<dbReference type="InterPro" id="IPR023214">
    <property type="entry name" value="HAD_sf"/>
</dbReference>
<dbReference type="InterPro" id="IPR027417">
    <property type="entry name" value="P-loop_NTPase"/>
</dbReference>
<reference evidence="2 3" key="1">
    <citation type="submission" date="2015-09" db="EMBL/GenBank/DDBJ databases">
        <authorList>
            <consortium name="Pathogen Informatics"/>
        </authorList>
    </citation>
    <scope>NUCLEOTIDE SEQUENCE [LARGE SCALE GENOMIC DNA]</scope>
    <source>
        <strain evidence="2 3">2789STDY5834866</strain>
    </source>
</reference>
<evidence type="ECO:0000313" key="3">
    <source>
        <dbReference type="Proteomes" id="UP000095362"/>
    </source>
</evidence>
<dbReference type="SUPFAM" id="SSF53271">
    <property type="entry name" value="PRTase-like"/>
    <property type="match status" value="1"/>
</dbReference>
<dbReference type="InterPro" id="IPR036412">
    <property type="entry name" value="HAD-like_sf"/>
</dbReference>
<accession>A0A174NMJ5</accession>
<proteinExistence type="predicted"/>
<dbReference type="Pfam" id="PF13238">
    <property type="entry name" value="AAA_18"/>
    <property type="match status" value="1"/>
</dbReference>
<protein>
    <recommendedName>
        <fullName evidence="1">Phosphoribosyltransferase domain-containing protein</fullName>
    </recommendedName>
</protein>
<evidence type="ECO:0000259" key="1">
    <source>
        <dbReference type="Pfam" id="PF14681"/>
    </source>
</evidence>
<dbReference type="SUPFAM" id="SSF52540">
    <property type="entry name" value="P-loop containing nucleoside triphosphate hydrolases"/>
    <property type="match status" value="1"/>
</dbReference>
<dbReference type="Proteomes" id="UP000095362">
    <property type="component" value="Unassembled WGS sequence"/>
</dbReference>
<dbReference type="InterPro" id="IPR000836">
    <property type="entry name" value="PRTase_dom"/>
</dbReference>
<name>A0A174NMJ5_9FIRM</name>
<dbReference type="STRING" id="410072.ERS852525_01895"/>
<dbReference type="OrthoDB" id="2029628at2"/>
<gene>
    <name evidence="2" type="ORF">ERS852481_00822</name>
</gene>
<dbReference type="CDD" id="cd06223">
    <property type="entry name" value="PRTases_typeI"/>
    <property type="match status" value="1"/>
</dbReference>
<dbReference type="AlphaFoldDB" id="A0A174NMJ5"/>
<dbReference type="Gene3D" id="3.40.50.300">
    <property type="entry name" value="P-loop containing nucleotide triphosphate hydrolases"/>
    <property type="match status" value="1"/>
</dbReference>
<evidence type="ECO:0000313" key="2">
    <source>
        <dbReference type="EMBL" id="CUN79700.1"/>
    </source>
</evidence>
<feature type="domain" description="Phosphoribosyltransferase" evidence="1">
    <location>
        <begin position="447"/>
        <end position="533"/>
    </location>
</feature>
<dbReference type="RefSeq" id="WP_055260746.1">
    <property type="nucleotide sequence ID" value="NZ_CYZK01000004.1"/>
</dbReference>
<dbReference type="Gene3D" id="3.90.1470.10">
    <property type="entry name" value="thrh gene product, domain 2"/>
    <property type="match status" value="1"/>
</dbReference>
<dbReference type="Pfam" id="PF14681">
    <property type="entry name" value="UPRTase"/>
    <property type="match status" value="1"/>
</dbReference>
<dbReference type="PaxDb" id="410072-ERS852525_01895"/>
<dbReference type="Gene3D" id="3.40.50.2020">
    <property type="match status" value="1"/>
</dbReference>
<dbReference type="InterPro" id="IPR029057">
    <property type="entry name" value="PRTase-like"/>
</dbReference>
<dbReference type="Gene3D" id="3.40.50.1000">
    <property type="entry name" value="HAD superfamily/HAD-like"/>
    <property type="match status" value="1"/>
</dbReference>
<organism evidence="2 3">
    <name type="scientific">Coprococcus comes</name>
    <dbReference type="NCBI Taxonomy" id="410072"/>
    <lineage>
        <taxon>Bacteria</taxon>
        <taxon>Bacillati</taxon>
        <taxon>Bacillota</taxon>
        <taxon>Clostridia</taxon>
        <taxon>Lachnospirales</taxon>
        <taxon>Lachnospiraceae</taxon>
        <taxon>Coprococcus</taxon>
    </lineage>
</organism>
<dbReference type="EMBL" id="CYZK01000004">
    <property type="protein sequence ID" value="CUN79700.1"/>
    <property type="molecule type" value="Genomic_DNA"/>
</dbReference>
<dbReference type="SUPFAM" id="SSF56784">
    <property type="entry name" value="HAD-like"/>
    <property type="match status" value="1"/>
</dbReference>
<sequence>MKIALYGMPCAGKSTLMDRITDAKVINGSQELRRICGGSFLELSEEEKHQVRIKYTEYINGLNDEVIVSDGHYSFMETVAFTEADGELYDIFIYLYCSPENLKERYALSEKNGKFAGESIESLRQWQEFEINNLREECHRRNKDFYVVSDNEEEQNKFFDFLSLLREGFSSYDLATDICNQIMEQFNKQDILYIVDGDKTIIIQDSYRFCCNGKTKIFDGDFYTGYQSFLFEKELQTASIDKSKIAEITINNEVYDIVASNNYVVLSSGIKDLWSDIANAKNLGTIFASPYISADVKYYVVKQLREHGYTIFAYGDSKIDLYMLREADKGFLYIGKRISRSLKNESLSGLVPIYDHSLVILADEDEEVQADIAICKSNSGISGSRLAAAHVRLGEKIGRHIAAVFPEKNTSILVLERGGRFFGDGVYMGAGGIFYSMNPKQDDAPVINTERVVIVDSVINTGKSIMRIIDELKNHNPGIDVIIAANVIQNEAVELFKDYLVFATRLSKNSFVGVNQSKQTGKTGPDTADRLFNLIKKRY</sequence>